<dbReference type="Proteomes" id="UP000463915">
    <property type="component" value="Segment"/>
</dbReference>
<dbReference type="KEGG" id="vg:77924903"/>
<accession>A0A6B9L6W5</accession>
<dbReference type="GeneID" id="77924903"/>
<evidence type="ECO:0000256" key="1">
    <source>
        <dbReference type="SAM" id="MobiDB-lite"/>
    </source>
</evidence>
<dbReference type="RefSeq" id="YP_010649301.1">
    <property type="nucleotide sequence ID" value="NC_070765.1"/>
</dbReference>
<reference evidence="2 3" key="1">
    <citation type="submission" date="2019-12" db="EMBL/GenBank/DDBJ databases">
        <authorList>
            <person name="Ayuk M.A."/>
            <person name="Robinson C.J."/>
            <person name="Anderson W.A."/>
            <person name="Ullah H."/>
            <person name="Gugssa A."/>
            <person name="Somiranjan G."/>
            <person name="Allen A."/>
            <person name="Lourds M.F."/>
            <person name="Quagraine B.K."/>
            <person name="Smith M."/>
            <person name="Moore M."/>
            <person name="Oliver J."/>
            <person name="Irabor E."/>
            <person name="Roy S.D."/>
            <person name="Bassey G."/>
            <person name="Louis B.N."/>
            <person name="Adu D."/>
            <person name="Akhimien C.E."/>
            <person name="Annor K."/>
            <person name="Archibald A."/>
            <person name="Ashagre K.C."/>
            <person name="Baity M.R."/>
            <person name="Barnes K.J."/>
            <person name="Barrios L.E."/>
            <person name="Black A.C."/>
            <person name="Bowen'Kauth M.S."/>
            <person name="Bowman K.N."/>
            <person name="Breaux D.L."/>
            <person name="Brooks J.A."/>
            <person name="Bwayili H.A."/>
            <person name="Caine T."/>
            <person name="Williams A.Y."/>
            <person name="Norris L.J."/>
            <person name="Nwozo E.O."/>
            <person name="Prosper P.L."/>
            <person name="Rankin N.A."/>
            <person name="Richardson K.M."/>
            <person name="Robinson D.M."/>
            <person name="Salters D.J."/>
            <person name="Savage M.A."/>
            <person name="Solomon S.M."/>
            <person name="Williams L.R."/>
            <person name="Curtis N."/>
            <person name="Garlena R.A."/>
            <person name="Russell D.A."/>
            <person name="Pope W.H."/>
            <person name="Jacobs-Sera D."/>
            <person name="Hatfull G.F."/>
        </authorList>
    </citation>
    <scope>NUCLEOTIDE SEQUENCE [LARGE SCALE GENOMIC DNA]</scope>
</reference>
<evidence type="ECO:0000313" key="3">
    <source>
        <dbReference type="Proteomes" id="UP000463915"/>
    </source>
</evidence>
<keyword evidence="3" id="KW-1185">Reference proteome</keyword>
<proteinExistence type="predicted"/>
<gene>
    <name evidence="2" type="primary">52</name>
    <name evidence="2" type="ORF">SEA_ONYINYE_52</name>
</gene>
<organism evidence="2 3">
    <name type="scientific">Mycobacterium phage Onyinye</name>
    <dbReference type="NCBI Taxonomy" id="2686235"/>
    <lineage>
        <taxon>Viruses</taxon>
        <taxon>Duplodnaviria</taxon>
        <taxon>Heunggongvirae</taxon>
        <taxon>Uroviricota</taxon>
        <taxon>Caudoviricetes</taxon>
        <taxon>Onyinyevirus</taxon>
        <taxon>Onyinyevirus onyinye</taxon>
    </lineage>
</organism>
<feature type="region of interest" description="Disordered" evidence="1">
    <location>
        <begin position="126"/>
        <end position="150"/>
    </location>
</feature>
<evidence type="ECO:0000313" key="2">
    <source>
        <dbReference type="EMBL" id="QHB37457.1"/>
    </source>
</evidence>
<feature type="compositionally biased region" description="Basic and acidic residues" evidence="1">
    <location>
        <begin position="126"/>
        <end position="139"/>
    </location>
</feature>
<sequence>MAPTRHPLIDLIANDETGRYIGLLERKLLILQRENLRMRSLLEMLTGDMWDDYRFDAEDAEIFDLAVDSLKRRLGMSHEDARKLCEERWQACNPPEPDPTLATYMVGMPTAMPHVISHARIHKETTAPFDHKKHLEGLEKSGYAKRNPQG</sequence>
<protein>
    <submittedName>
        <fullName evidence="2">Uncharacterized protein</fullName>
    </submittedName>
</protein>
<name>A0A6B9L6W5_9CAUD</name>
<dbReference type="EMBL" id="MN813687">
    <property type="protein sequence ID" value="QHB37457.1"/>
    <property type="molecule type" value="Genomic_DNA"/>
</dbReference>